<reference evidence="1" key="1">
    <citation type="journal article" date="2014" name="Front. Microbiol.">
        <title>High frequency of phylogenetically diverse reductive dehalogenase-homologous genes in deep subseafloor sedimentary metagenomes.</title>
        <authorList>
            <person name="Kawai M."/>
            <person name="Futagami T."/>
            <person name="Toyoda A."/>
            <person name="Takaki Y."/>
            <person name="Nishi S."/>
            <person name="Hori S."/>
            <person name="Arai W."/>
            <person name="Tsubouchi T."/>
            <person name="Morono Y."/>
            <person name="Uchiyama I."/>
            <person name="Ito T."/>
            <person name="Fujiyama A."/>
            <person name="Inagaki F."/>
            <person name="Takami H."/>
        </authorList>
    </citation>
    <scope>NUCLEOTIDE SEQUENCE</scope>
    <source>
        <strain evidence="1">Expedition CK06-06</strain>
    </source>
</reference>
<comment type="caution">
    <text evidence="1">The sequence shown here is derived from an EMBL/GenBank/DDBJ whole genome shotgun (WGS) entry which is preliminary data.</text>
</comment>
<evidence type="ECO:0000313" key="1">
    <source>
        <dbReference type="EMBL" id="GAH67441.1"/>
    </source>
</evidence>
<proteinExistence type="predicted"/>
<organism evidence="1">
    <name type="scientific">marine sediment metagenome</name>
    <dbReference type="NCBI Taxonomy" id="412755"/>
    <lineage>
        <taxon>unclassified sequences</taxon>
        <taxon>metagenomes</taxon>
        <taxon>ecological metagenomes</taxon>
    </lineage>
</organism>
<protein>
    <submittedName>
        <fullName evidence="1">Uncharacterized protein</fullName>
    </submittedName>
</protein>
<gene>
    <name evidence="1" type="ORF">S03H2_54531</name>
</gene>
<dbReference type="AlphaFoldDB" id="X1HB73"/>
<accession>X1HB73</accession>
<sequence length="88" mass="10007">MNTAESKYYNLLDGVLGQVNQLEEYSKLHLTSIAKAIELYNPRINKIVFQELSGKGLNINGPGILLTQELEMVGYDEKVLVTYDHFIF</sequence>
<dbReference type="EMBL" id="BARU01034771">
    <property type="protein sequence ID" value="GAH67441.1"/>
    <property type="molecule type" value="Genomic_DNA"/>
</dbReference>
<name>X1HB73_9ZZZZ</name>
<feature type="non-terminal residue" evidence="1">
    <location>
        <position position="88"/>
    </location>
</feature>